<keyword evidence="1" id="KW-0732">Signal</keyword>
<reference evidence="2 3" key="1">
    <citation type="submission" date="2019-10" db="EMBL/GenBank/DDBJ databases">
        <title>Extracellular Electron Transfer in a Candidatus Methanoperedens spp. Enrichment Culture.</title>
        <authorList>
            <person name="Berger S."/>
            <person name="Rangel Shaw D."/>
            <person name="Berben T."/>
            <person name="In 'T Zandt M."/>
            <person name="Frank J."/>
            <person name="Reimann J."/>
            <person name="Jetten M.S.M."/>
            <person name="Welte C.U."/>
        </authorList>
    </citation>
    <scope>NUCLEOTIDE SEQUENCE [LARGE SCALE GENOMIC DNA]</scope>
    <source>
        <strain evidence="2">SB12</strain>
    </source>
</reference>
<name>A0A833LZA7_9LEPT</name>
<feature type="signal peptide" evidence="1">
    <location>
        <begin position="1"/>
        <end position="21"/>
    </location>
</feature>
<organism evidence="2 3">
    <name type="scientific">Leptonema illini</name>
    <dbReference type="NCBI Taxonomy" id="183"/>
    <lineage>
        <taxon>Bacteria</taxon>
        <taxon>Pseudomonadati</taxon>
        <taxon>Spirochaetota</taxon>
        <taxon>Spirochaetia</taxon>
        <taxon>Leptospirales</taxon>
        <taxon>Leptospiraceae</taxon>
        <taxon>Leptonema</taxon>
    </lineage>
</organism>
<accession>A0A833LZA7</accession>
<gene>
    <name evidence="2" type="ORF">F9K24_05525</name>
</gene>
<evidence type="ECO:0000313" key="3">
    <source>
        <dbReference type="Proteomes" id="UP000460298"/>
    </source>
</evidence>
<dbReference type="Proteomes" id="UP000460298">
    <property type="component" value="Unassembled WGS sequence"/>
</dbReference>
<protein>
    <recommendedName>
        <fullName evidence="4">DUF5683 domain-containing protein</fullName>
    </recommendedName>
</protein>
<comment type="caution">
    <text evidence="2">The sequence shown here is derived from an EMBL/GenBank/DDBJ whole genome shotgun (WGS) entry which is preliminary data.</text>
</comment>
<feature type="chain" id="PRO_5032552058" description="DUF5683 domain-containing protein" evidence="1">
    <location>
        <begin position="22"/>
        <end position="205"/>
    </location>
</feature>
<sequence>MKNSILIVIFLLLLCAPLAPAPITSQQKMGLKSETAMWLEPVLPGIVFFNRGQPVAGSLMLAGRIITLAGAIHFHNRYADYASAERAARVADFYYGPGLQYRDPYSGGYKTTTQFRKEADRNLNMAGYSVGIHLILLGVGMYNGLLFAAEDRLDKAPVYEAAFSDTMPVGITPIRRSALPAITDDPSLPGPGQHRLFEVFIPLDF</sequence>
<evidence type="ECO:0000256" key="1">
    <source>
        <dbReference type="SAM" id="SignalP"/>
    </source>
</evidence>
<evidence type="ECO:0000313" key="2">
    <source>
        <dbReference type="EMBL" id="KAB2933927.1"/>
    </source>
</evidence>
<dbReference type="EMBL" id="WBUI01000004">
    <property type="protein sequence ID" value="KAB2933927.1"/>
    <property type="molecule type" value="Genomic_DNA"/>
</dbReference>
<proteinExistence type="predicted"/>
<dbReference type="AlphaFoldDB" id="A0A833LZA7"/>
<evidence type="ECO:0008006" key="4">
    <source>
        <dbReference type="Google" id="ProtNLM"/>
    </source>
</evidence>